<dbReference type="EMBL" id="JBFTWV010000001">
    <property type="protein sequence ID" value="KAL2801082.1"/>
    <property type="molecule type" value="Genomic_DNA"/>
</dbReference>
<protein>
    <submittedName>
        <fullName evidence="1">Uncharacterized protein</fullName>
    </submittedName>
</protein>
<name>A0ABR4GPT1_9EURO</name>
<keyword evidence="2" id="KW-1185">Reference proteome</keyword>
<dbReference type="Proteomes" id="UP001610563">
    <property type="component" value="Unassembled WGS sequence"/>
</dbReference>
<sequence>MAENKALTLLQNRTKALRQLDKWYHKHIEPEATPAKQEEYAEITGPLRSILEKEAPSLAIADFRPDVFAYLSWLFGYVPPDHSESSLFETVLAAYSRATPCSAENTRFIRSRLDAMLYLTLAESQRSTPRVARHIDKVSFATGKQIARNIMYLKYQRNLTGIMDYTLWWGNENDLETNFVVVVAKELGAASLSRGEALVGMGDERVKVEIVSRIAKIICEAAGLVPGSTAFRSGFGSGSGIDAGLVSVSSMTGCVIRDVAANGDADEGDEDEEDIW</sequence>
<gene>
    <name evidence="1" type="ORF">BJX66DRAFT_331266</name>
</gene>
<proteinExistence type="predicted"/>
<accession>A0ABR4GPT1</accession>
<comment type="caution">
    <text evidence="1">The sequence shown here is derived from an EMBL/GenBank/DDBJ whole genome shotgun (WGS) entry which is preliminary data.</text>
</comment>
<reference evidence="1 2" key="1">
    <citation type="submission" date="2024-07" db="EMBL/GenBank/DDBJ databases">
        <title>Section-level genome sequencing and comparative genomics of Aspergillus sections Usti and Cavernicolus.</title>
        <authorList>
            <consortium name="Lawrence Berkeley National Laboratory"/>
            <person name="Nybo J.L."/>
            <person name="Vesth T.C."/>
            <person name="Theobald S."/>
            <person name="Frisvad J.C."/>
            <person name="Larsen T.O."/>
            <person name="Kjaerboelling I."/>
            <person name="Rothschild-Mancinelli K."/>
            <person name="Lyhne E.K."/>
            <person name="Kogle M.E."/>
            <person name="Barry K."/>
            <person name="Clum A."/>
            <person name="Na H."/>
            <person name="Ledsgaard L."/>
            <person name="Lin J."/>
            <person name="Lipzen A."/>
            <person name="Kuo A."/>
            <person name="Riley R."/>
            <person name="Mondo S."/>
            <person name="Labutti K."/>
            <person name="Haridas S."/>
            <person name="Pangalinan J."/>
            <person name="Salamov A.A."/>
            <person name="Simmons B.A."/>
            <person name="Magnuson J.K."/>
            <person name="Chen J."/>
            <person name="Drula E."/>
            <person name="Henrissat B."/>
            <person name="Wiebenga A."/>
            <person name="Lubbers R.J."/>
            <person name="Gomes A.C."/>
            <person name="Makela M.R."/>
            <person name="Stajich J."/>
            <person name="Grigoriev I.V."/>
            <person name="Mortensen U.H."/>
            <person name="De Vries R.P."/>
            <person name="Baker S.E."/>
            <person name="Andersen M.R."/>
        </authorList>
    </citation>
    <scope>NUCLEOTIDE SEQUENCE [LARGE SCALE GENOMIC DNA]</scope>
    <source>
        <strain evidence="1 2">CBS 209.92</strain>
    </source>
</reference>
<organism evidence="1 2">
    <name type="scientific">Aspergillus keveii</name>
    <dbReference type="NCBI Taxonomy" id="714993"/>
    <lineage>
        <taxon>Eukaryota</taxon>
        <taxon>Fungi</taxon>
        <taxon>Dikarya</taxon>
        <taxon>Ascomycota</taxon>
        <taxon>Pezizomycotina</taxon>
        <taxon>Eurotiomycetes</taxon>
        <taxon>Eurotiomycetidae</taxon>
        <taxon>Eurotiales</taxon>
        <taxon>Aspergillaceae</taxon>
        <taxon>Aspergillus</taxon>
        <taxon>Aspergillus subgen. Nidulantes</taxon>
    </lineage>
</organism>
<evidence type="ECO:0000313" key="1">
    <source>
        <dbReference type="EMBL" id="KAL2801082.1"/>
    </source>
</evidence>
<evidence type="ECO:0000313" key="2">
    <source>
        <dbReference type="Proteomes" id="UP001610563"/>
    </source>
</evidence>